<feature type="domain" description="Sm" evidence="1">
    <location>
        <begin position="25"/>
        <end position="81"/>
    </location>
</feature>
<name>E0VPB4_PEDHC</name>
<dbReference type="VEuPathDB" id="VectorBase:PHUM356400"/>
<protein>
    <recommendedName>
        <fullName evidence="1">Sm domain-containing protein</fullName>
    </recommendedName>
</protein>
<dbReference type="eggNOG" id="KOG3428">
    <property type="taxonomic scope" value="Eukaryota"/>
</dbReference>
<dbReference type="GO" id="GO:0071209">
    <property type="term" value="F:U7 snRNA binding"/>
    <property type="evidence" value="ECO:0007669"/>
    <property type="project" value="TreeGrafter"/>
</dbReference>
<proteinExistence type="predicted"/>
<dbReference type="GO" id="GO:0016604">
    <property type="term" value="C:nuclear body"/>
    <property type="evidence" value="ECO:0007669"/>
    <property type="project" value="TreeGrafter"/>
</dbReference>
<dbReference type="HOGENOM" id="CLU_141832_0_1_1"/>
<dbReference type="CTD" id="8232058"/>
<dbReference type="PANTHER" id="PTHR21196">
    <property type="entry name" value="U7 SNRNA-ASSOCIATED SM-LIKE PROTEIN LSM10"/>
    <property type="match status" value="1"/>
</dbReference>
<dbReference type="InterPro" id="IPR010920">
    <property type="entry name" value="LSM_dom_sf"/>
</dbReference>
<dbReference type="OrthoDB" id="10256176at2759"/>
<dbReference type="KEGG" id="phu:Phum_PHUM356400"/>
<dbReference type="GO" id="GO:0006398">
    <property type="term" value="P:mRNA 3'-end processing by stem-loop binding and cleavage"/>
    <property type="evidence" value="ECO:0007669"/>
    <property type="project" value="TreeGrafter"/>
</dbReference>
<dbReference type="RefSeq" id="XP_002427958.1">
    <property type="nucleotide sequence ID" value="XM_002427913.1"/>
</dbReference>
<gene>
    <name evidence="3" type="primary">8232058</name>
    <name evidence="2" type="ORF">Phum_PHUM356400</name>
</gene>
<reference evidence="3" key="3">
    <citation type="submission" date="2020-05" db="UniProtKB">
        <authorList>
            <consortium name="EnsemblMetazoa"/>
        </authorList>
    </citation>
    <scope>IDENTIFICATION</scope>
    <source>
        <strain evidence="3">USDA</strain>
    </source>
</reference>
<dbReference type="GO" id="GO:0071208">
    <property type="term" value="F:histone pre-mRNA DCP binding"/>
    <property type="evidence" value="ECO:0007669"/>
    <property type="project" value="TreeGrafter"/>
</dbReference>
<dbReference type="CDD" id="cd01733">
    <property type="entry name" value="LSm10"/>
    <property type="match status" value="1"/>
</dbReference>
<dbReference type="InParanoid" id="E0VPB4"/>
<dbReference type="InterPro" id="IPR001163">
    <property type="entry name" value="Sm_dom_euk/arc"/>
</dbReference>
<evidence type="ECO:0000259" key="1">
    <source>
        <dbReference type="Pfam" id="PF01423"/>
    </source>
</evidence>
<dbReference type="GeneID" id="8232058"/>
<dbReference type="Pfam" id="PF01423">
    <property type="entry name" value="LSM"/>
    <property type="match status" value="1"/>
</dbReference>
<dbReference type="FunCoup" id="E0VPB4">
    <property type="interactions" value="15"/>
</dbReference>
<keyword evidence="4" id="KW-1185">Reference proteome</keyword>
<accession>E0VPB4</accession>
<dbReference type="STRING" id="121224.E0VPB4"/>
<reference evidence="2" key="2">
    <citation type="submission" date="2007-04" db="EMBL/GenBank/DDBJ databases">
        <title>The genome of the human body louse.</title>
        <authorList>
            <consortium name="The Human Body Louse Genome Consortium"/>
            <person name="Kirkness E."/>
            <person name="Walenz B."/>
            <person name="Hass B."/>
            <person name="Bruggner R."/>
            <person name="Strausberg R."/>
        </authorList>
    </citation>
    <scope>NUCLEOTIDE SEQUENCE</scope>
    <source>
        <strain evidence="2">USDA</strain>
    </source>
</reference>
<evidence type="ECO:0000313" key="4">
    <source>
        <dbReference type="Proteomes" id="UP000009046"/>
    </source>
</evidence>
<dbReference type="EnsemblMetazoa" id="PHUM356400-RA">
    <property type="protein sequence ID" value="PHUM356400-PA"/>
    <property type="gene ID" value="PHUM356400"/>
</dbReference>
<dbReference type="Proteomes" id="UP000009046">
    <property type="component" value="Unassembled WGS sequence"/>
</dbReference>
<dbReference type="InterPro" id="IPR052840">
    <property type="entry name" value="U7_snRNA_Sm-like"/>
</dbReference>
<dbReference type="GO" id="GO:0071254">
    <property type="term" value="C:cytoplasmic U snRNP body"/>
    <property type="evidence" value="ECO:0007669"/>
    <property type="project" value="TreeGrafter"/>
</dbReference>
<dbReference type="Gene3D" id="2.30.30.100">
    <property type="match status" value="1"/>
</dbReference>
<dbReference type="SUPFAM" id="SSF50182">
    <property type="entry name" value="Sm-like ribonucleoproteins"/>
    <property type="match status" value="1"/>
</dbReference>
<evidence type="ECO:0000313" key="2">
    <source>
        <dbReference type="EMBL" id="EEB15220.1"/>
    </source>
</evidence>
<organism>
    <name type="scientific">Pediculus humanus subsp. corporis</name>
    <name type="common">Body louse</name>
    <dbReference type="NCBI Taxonomy" id="121224"/>
    <lineage>
        <taxon>Eukaryota</taxon>
        <taxon>Metazoa</taxon>
        <taxon>Ecdysozoa</taxon>
        <taxon>Arthropoda</taxon>
        <taxon>Hexapoda</taxon>
        <taxon>Insecta</taxon>
        <taxon>Pterygota</taxon>
        <taxon>Neoptera</taxon>
        <taxon>Paraneoptera</taxon>
        <taxon>Psocodea</taxon>
        <taxon>Troctomorpha</taxon>
        <taxon>Phthiraptera</taxon>
        <taxon>Anoplura</taxon>
        <taxon>Pediculidae</taxon>
        <taxon>Pediculus</taxon>
    </lineage>
</organism>
<dbReference type="AlphaFoldDB" id="E0VPB4"/>
<dbReference type="EMBL" id="AAZO01004144">
    <property type="status" value="NOT_ANNOTATED_CDS"/>
    <property type="molecule type" value="Genomic_DNA"/>
</dbReference>
<sequence>MADDIPLQFTRQENIILQNSLLCLVKALENRCTTIDLRNEMSVTGKITEVDAYMNIVLSDAAVFDTDGECQYFPVLHVQARNIRNVHIPDNVSIMQAIKSQLKTNSPKMNKKLTFKQSRAKKQHLETLKLIEETKKNQSNKNET</sequence>
<dbReference type="EMBL" id="DS235363">
    <property type="protein sequence ID" value="EEB15220.1"/>
    <property type="molecule type" value="Genomic_DNA"/>
</dbReference>
<evidence type="ECO:0000313" key="3">
    <source>
        <dbReference type="EnsemblMetazoa" id="PHUM356400-PA"/>
    </source>
</evidence>
<reference evidence="2" key="1">
    <citation type="submission" date="2007-04" db="EMBL/GenBank/DDBJ databases">
        <title>Annotation of Pediculus humanus corporis strain USDA.</title>
        <authorList>
            <person name="Kirkness E."/>
            <person name="Hannick L."/>
            <person name="Hass B."/>
            <person name="Bruggner R."/>
            <person name="Lawson D."/>
            <person name="Bidwell S."/>
            <person name="Joardar V."/>
            <person name="Caler E."/>
            <person name="Walenz B."/>
            <person name="Inman J."/>
            <person name="Schobel S."/>
            <person name="Galinsky K."/>
            <person name="Amedeo P."/>
            <person name="Strausberg R."/>
        </authorList>
    </citation>
    <scope>NUCLEOTIDE SEQUENCE</scope>
    <source>
        <strain evidence="2">USDA</strain>
    </source>
</reference>
<dbReference type="PANTHER" id="PTHR21196:SF1">
    <property type="entry name" value="U7 SNRNA-ASSOCIATED SM-LIKE PROTEIN LSM10"/>
    <property type="match status" value="1"/>
</dbReference>
<dbReference type="OMA" id="IADGHMT"/>